<dbReference type="InterPro" id="IPR036515">
    <property type="entry name" value="Transposase_17_sf"/>
</dbReference>
<dbReference type="GO" id="GO:0004803">
    <property type="term" value="F:transposase activity"/>
    <property type="evidence" value="ECO:0007669"/>
    <property type="project" value="InterPro"/>
</dbReference>
<dbReference type="EMBL" id="JWLW01000030">
    <property type="protein sequence ID" value="KHT49335.1"/>
    <property type="molecule type" value="Genomic_DNA"/>
</dbReference>
<gene>
    <name evidence="2" type="ORF">RJ41_14095</name>
</gene>
<dbReference type="OrthoDB" id="9814067at2"/>
<dbReference type="Pfam" id="PF01797">
    <property type="entry name" value="Y1_Tnp"/>
    <property type="match status" value="1"/>
</dbReference>
<keyword evidence="3" id="KW-1185">Reference proteome</keyword>
<evidence type="ECO:0000313" key="3">
    <source>
        <dbReference type="Proteomes" id="UP000031197"/>
    </source>
</evidence>
<evidence type="ECO:0000259" key="1">
    <source>
        <dbReference type="SMART" id="SM01321"/>
    </source>
</evidence>
<dbReference type="SUPFAM" id="SSF143422">
    <property type="entry name" value="Transposase IS200-like"/>
    <property type="match status" value="1"/>
</dbReference>
<dbReference type="PANTHER" id="PTHR34322">
    <property type="entry name" value="TRANSPOSASE, Y1_TNP DOMAIN-CONTAINING"/>
    <property type="match status" value="1"/>
</dbReference>
<sequence>MARRRRISPAGFPVHIIQRGNNRSNCFLSEKDFIAYVKWLNVYAKKFNIHIHAWVLMTNHVHLLCTPQEDNRGVSAMMQSIGRMYVRRFNAKYGRTGTLWEGRFRSCVVDSEKYLMTVSRYIELNPVRAGLVKHPAKYKWSSYHRNARGVHTSLCTEHPIYTSLGTDPEARQKSYSALFHDELSNKDIERIRTYSQIGKALGSEQFKTRLHEALGSESRL</sequence>
<comment type="caution">
    <text evidence="2">The sequence shown here is derived from an EMBL/GenBank/DDBJ whole genome shotgun (WGS) entry which is preliminary data.</text>
</comment>
<reference evidence="2 3" key="1">
    <citation type="submission" date="2014-12" db="EMBL/GenBank/DDBJ databases">
        <title>Genome sequencing of Alteromonas marina AD001.</title>
        <authorList>
            <person name="Adrian T.G.S."/>
            <person name="Chan K.G."/>
        </authorList>
    </citation>
    <scope>NUCLEOTIDE SEQUENCE [LARGE SCALE GENOMIC DNA]</scope>
    <source>
        <strain evidence="2 3">AD001</strain>
    </source>
</reference>
<dbReference type="GO" id="GO:0006313">
    <property type="term" value="P:DNA transposition"/>
    <property type="evidence" value="ECO:0007669"/>
    <property type="project" value="InterPro"/>
</dbReference>
<organism evidence="2 3">
    <name type="scientific">Alteromonas marina</name>
    <dbReference type="NCBI Taxonomy" id="203795"/>
    <lineage>
        <taxon>Bacteria</taxon>
        <taxon>Pseudomonadati</taxon>
        <taxon>Pseudomonadota</taxon>
        <taxon>Gammaproteobacteria</taxon>
        <taxon>Alteromonadales</taxon>
        <taxon>Alteromonadaceae</taxon>
        <taxon>Alteromonas/Salinimonas group</taxon>
        <taxon>Alteromonas</taxon>
    </lineage>
</organism>
<dbReference type="SMART" id="SM01321">
    <property type="entry name" value="Y1_Tnp"/>
    <property type="match status" value="1"/>
</dbReference>
<name>A0A0B3XP65_9ALTE</name>
<dbReference type="Proteomes" id="UP000031197">
    <property type="component" value="Unassembled WGS sequence"/>
</dbReference>
<dbReference type="Gene3D" id="3.30.70.1290">
    <property type="entry name" value="Transposase IS200-like"/>
    <property type="match status" value="1"/>
</dbReference>
<evidence type="ECO:0000313" key="2">
    <source>
        <dbReference type="EMBL" id="KHT49335.1"/>
    </source>
</evidence>
<feature type="domain" description="Transposase IS200-like" evidence="1">
    <location>
        <begin position="9"/>
        <end position="125"/>
    </location>
</feature>
<dbReference type="GO" id="GO:0003677">
    <property type="term" value="F:DNA binding"/>
    <property type="evidence" value="ECO:0007669"/>
    <property type="project" value="InterPro"/>
</dbReference>
<accession>A0A0B3XP65</accession>
<dbReference type="InterPro" id="IPR002686">
    <property type="entry name" value="Transposase_17"/>
</dbReference>
<proteinExistence type="predicted"/>
<dbReference type="AlphaFoldDB" id="A0A0B3XP65"/>
<dbReference type="PANTHER" id="PTHR34322:SF2">
    <property type="entry name" value="TRANSPOSASE IS200-LIKE DOMAIN-CONTAINING PROTEIN"/>
    <property type="match status" value="1"/>
</dbReference>
<dbReference type="RefSeq" id="WP_039222088.1">
    <property type="nucleotide sequence ID" value="NZ_JWLW01000030.1"/>
</dbReference>
<protein>
    <submittedName>
        <fullName evidence="2">Transposase</fullName>
    </submittedName>
</protein>